<evidence type="ECO:0000256" key="5">
    <source>
        <dbReference type="ARBA" id="ARBA00022679"/>
    </source>
</evidence>
<dbReference type="Pfam" id="PF02709">
    <property type="entry name" value="Glyco_transf_7C"/>
    <property type="match status" value="1"/>
</dbReference>
<feature type="domain" description="Galactosyltransferase N-terminal" evidence="14">
    <location>
        <begin position="140"/>
        <end position="292"/>
    </location>
</feature>
<organism evidence="15 16">
    <name type="scientific">Clavelina lepadiformis</name>
    <name type="common">Light-bulb sea squirt</name>
    <name type="synonym">Ascidia lepadiformis</name>
    <dbReference type="NCBI Taxonomy" id="159417"/>
    <lineage>
        <taxon>Eukaryota</taxon>
        <taxon>Metazoa</taxon>
        <taxon>Chordata</taxon>
        <taxon>Tunicata</taxon>
        <taxon>Ascidiacea</taxon>
        <taxon>Aplousobranchia</taxon>
        <taxon>Clavelinidae</taxon>
        <taxon>Clavelina</taxon>
    </lineage>
</organism>
<evidence type="ECO:0000313" key="16">
    <source>
        <dbReference type="Proteomes" id="UP001642483"/>
    </source>
</evidence>
<feature type="region of interest" description="Disordered" evidence="12">
    <location>
        <begin position="118"/>
        <end position="139"/>
    </location>
</feature>
<dbReference type="PRINTS" id="PR02050">
    <property type="entry name" value="B14GALTRFASE"/>
</dbReference>
<comment type="caution">
    <text evidence="15">The sequence shown here is derived from an EMBL/GenBank/DDBJ whole genome shotgun (WGS) entry which is preliminary data.</text>
</comment>
<keyword evidence="9 11" id="KW-0472">Membrane</keyword>
<name>A0ABP0EVN7_CLALP</name>
<dbReference type="InterPro" id="IPR027791">
    <property type="entry name" value="Galactosyl_T_C"/>
</dbReference>
<evidence type="ECO:0000259" key="13">
    <source>
        <dbReference type="Pfam" id="PF02709"/>
    </source>
</evidence>
<proteinExistence type="inferred from homology"/>
<keyword evidence="10 11" id="KW-0325">Glycoprotein</keyword>
<dbReference type="Pfam" id="PF13733">
    <property type="entry name" value="Glyco_transf_7N"/>
    <property type="match status" value="1"/>
</dbReference>
<dbReference type="InterPro" id="IPR029044">
    <property type="entry name" value="Nucleotide-diphossugar_trans"/>
</dbReference>
<dbReference type="EC" id="2.4.1.-" evidence="11"/>
<evidence type="ECO:0000256" key="10">
    <source>
        <dbReference type="ARBA" id="ARBA00023180"/>
    </source>
</evidence>
<comment type="function">
    <text evidence="11">Catalyses the transfer of galactose onto proteins or lipids.</text>
</comment>
<evidence type="ECO:0000256" key="7">
    <source>
        <dbReference type="ARBA" id="ARBA00022968"/>
    </source>
</evidence>
<dbReference type="PANTHER" id="PTHR19300:SF61">
    <property type="entry name" value="BETA-1,4-N-ACETYLGALACTOSAMINYLTRANSFERASE"/>
    <property type="match status" value="1"/>
</dbReference>
<keyword evidence="4 11" id="KW-0328">Glycosyltransferase</keyword>
<dbReference type="Gene3D" id="3.90.550.10">
    <property type="entry name" value="Spore Coat Polysaccharide Biosynthesis Protein SpsA, Chain A"/>
    <property type="match status" value="1"/>
</dbReference>
<feature type="domain" description="Galactosyltransferase C-terminal" evidence="13">
    <location>
        <begin position="304"/>
        <end position="375"/>
    </location>
</feature>
<keyword evidence="6 11" id="KW-0812">Transmembrane</keyword>
<evidence type="ECO:0000256" key="9">
    <source>
        <dbReference type="ARBA" id="ARBA00023136"/>
    </source>
</evidence>
<evidence type="ECO:0000256" key="6">
    <source>
        <dbReference type="ARBA" id="ARBA00022692"/>
    </source>
</evidence>
<evidence type="ECO:0000259" key="14">
    <source>
        <dbReference type="Pfam" id="PF13733"/>
    </source>
</evidence>
<dbReference type="SUPFAM" id="SSF53448">
    <property type="entry name" value="Nucleotide-diphospho-sugar transferases"/>
    <property type="match status" value="1"/>
</dbReference>
<dbReference type="Proteomes" id="UP001642483">
    <property type="component" value="Unassembled WGS sequence"/>
</dbReference>
<evidence type="ECO:0000256" key="11">
    <source>
        <dbReference type="RuleBase" id="RU368121"/>
    </source>
</evidence>
<keyword evidence="16" id="KW-1185">Reference proteome</keyword>
<dbReference type="InterPro" id="IPR027995">
    <property type="entry name" value="Galactosyl_T_N"/>
</dbReference>
<evidence type="ECO:0000256" key="3">
    <source>
        <dbReference type="ARBA" id="ARBA00005735"/>
    </source>
</evidence>
<keyword evidence="7 11" id="KW-0735">Signal-anchor</keyword>
<comment type="similarity">
    <text evidence="3 11">Belongs to the glycosyltransferase 7 family.</text>
</comment>
<accession>A0ABP0EVN7</accession>
<evidence type="ECO:0000313" key="15">
    <source>
        <dbReference type="EMBL" id="CAK8671011.1"/>
    </source>
</evidence>
<dbReference type="EMBL" id="CAWYQH010000001">
    <property type="protein sequence ID" value="CAK8671011.1"/>
    <property type="molecule type" value="Genomic_DNA"/>
</dbReference>
<reference evidence="15 16" key="1">
    <citation type="submission" date="2024-02" db="EMBL/GenBank/DDBJ databases">
        <authorList>
            <person name="Daric V."/>
            <person name="Darras S."/>
        </authorList>
    </citation>
    <scope>NUCLEOTIDE SEQUENCE [LARGE SCALE GENOMIC DNA]</scope>
</reference>
<comment type="pathway">
    <text evidence="2 11">Protein modification; protein glycosylation.</text>
</comment>
<comment type="subcellular location">
    <subcellularLocation>
        <location evidence="1">Membrane</location>
        <topology evidence="1">Single-pass type II membrane protein</topology>
    </subcellularLocation>
</comment>
<keyword evidence="8 11" id="KW-1133">Transmembrane helix</keyword>
<evidence type="ECO:0000256" key="8">
    <source>
        <dbReference type="ARBA" id="ARBA00022989"/>
    </source>
</evidence>
<evidence type="ECO:0000256" key="2">
    <source>
        <dbReference type="ARBA" id="ARBA00004922"/>
    </source>
</evidence>
<evidence type="ECO:0000256" key="12">
    <source>
        <dbReference type="SAM" id="MobiDB-lite"/>
    </source>
</evidence>
<protein>
    <recommendedName>
        <fullName evidence="11">Beta-1,4-galactosyltransferase</fullName>
        <ecNumber evidence="11">2.4.1.-</ecNumber>
    </recommendedName>
</protein>
<feature type="transmembrane region" description="Helical" evidence="11">
    <location>
        <begin position="12"/>
        <end position="31"/>
    </location>
</feature>
<evidence type="ECO:0000256" key="1">
    <source>
        <dbReference type="ARBA" id="ARBA00004606"/>
    </source>
</evidence>
<dbReference type="InterPro" id="IPR003859">
    <property type="entry name" value="Galactosyl_T"/>
</dbReference>
<keyword evidence="5 11" id="KW-0808">Transferase</keyword>
<evidence type="ECO:0000256" key="4">
    <source>
        <dbReference type="ARBA" id="ARBA00022676"/>
    </source>
</evidence>
<sequence length="438" mass="50296">MAWRFFVRRCGACGGSILIILGIFFIILRLGGDYQASRTISVYDVKLRSSLQECLGGLGGEEMRKKMRMSSVVASPDQLVVLLSKYFPGCFKNRSKKFIVDLMNAIAAALEEPGKEKEDFDFESPWGNRSHRNGNRSSLCPEQSPLLQGPFHIALDNKGEISSGELRWNWPPTLEEVALEYQIDLELGGIYNGPPDCTCRGASAVIVPYRDRAEHLRFFLHYTHELLRRQQLCYVIIVVEQDDDKTFNKGQVMNSAFQYSKNLTFADGSEIDCFIFHDVDILSEDDRVIYTCRDGKTLNHIAPYIDKYEYRFCCGVTVGAAMGYTREQFEELNGYSNEYAGWGGEDDDMNERIKLKGFEIWRSERNYTRFKMVRHNGDKGNPPNDNRLELLKQAEKRQPRDGLNSLRTFITSVVRYPSHTRLKVRTNLTNEELRSMLV</sequence>
<gene>
    <name evidence="15" type="ORF">CVLEPA_LOCUS40</name>
</gene>
<dbReference type="PANTHER" id="PTHR19300">
    <property type="entry name" value="BETA-1,4-GALACTOSYLTRANSFERASE"/>
    <property type="match status" value="1"/>
</dbReference>